<evidence type="ECO:0000313" key="2">
    <source>
        <dbReference type="Proteomes" id="UP001152795"/>
    </source>
</evidence>
<evidence type="ECO:0000313" key="1">
    <source>
        <dbReference type="EMBL" id="CAB4016170.1"/>
    </source>
</evidence>
<protein>
    <submittedName>
        <fullName evidence="1">Uncharacterized protein</fullName>
    </submittedName>
</protein>
<gene>
    <name evidence="1" type="ORF">PACLA_8A021090</name>
</gene>
<dbReference type="Proteomes" id="UP001152795">
    <property type="component" value="Unassembled WGS sequence"/>
</dbReference>
<dbReference type="EMBL" id="CACRXK020009002">
    <property type="protein sequence ID" value="CAB4016170.1"/>
    <property type="molecule type" value="Genomic_DNA"/>
</dbReference>
<accession>A0A7D9ETL1</accession>
<dbReference type="AlphaFoldDB" id="A0A7D9ETL1"/>
<keyword evidence="2" id="KW-1185">Reference proteome</keyword>
<reference evidence="1" key="1">
    <citation type="submission" date="2020-04" db="EMBL/GenBank/DDBJ databases">
        <authorList>
            <person name="Alioto T."/>
            <person name="Alioto T."/>
            <person name="Gomez Garrido J."/>
        </authorList>
    </citation>
    <scope>NUCLEOTIDE SEQUENCE</scope>
    <source>
        <strain evidence="1">A484AB</strain>
    </source>
</reference>
<feature type="non-terminal residue" evidence="1">
    <location>
        <position position="1"/>
    </location>
</feature>
<comment type="caution">
    <text evidence="1">The sequence shown here is derived from an EMBL/GenBank/DDBJ whole genome shotgun (WGS) entry which is preliminary data.</text>
</comment>
<proteinExistence type="predicted"/>
<name>A0A7D9ETL1_PARCT</name>
<organism evidence="1 2">
    <name type="scientific">Paramuricea clavata</name>
    <name type="common">Red gorgonian</name>
    <name type="synonym">Violescent sea-whip</name>
    <dbReference type="NCBI Taxonomy" id="317549"/>
    <lineage>
        <taxon>Eukaryota</taxon>
        <taxon>Metazoa</taxon>
        <taxon>Cnidaria</taxon>
        <taxon>Anthozoa</taxon>
        <taxon>Octocorallia</taxon>
        <taxon>Malacalcyonacea</taxon>
        <taxon>Plexauridae</taxon>
        <taxon>Paramuricea</taxon>
    </lineage>
</organism>
<sequence length="75" mass="8140">HILGERIVGETSGAHLTYRTARVIQITLGNRANIETAHGRVPAGVIKAHCPTAFSQFPGTINRYRRKAASTTNTL</sequence>